<accession>A0ABW3GLU9</accession>
<dbReference type="PANTHER" id="PTHR34406:SF1">
    <property type="entry name" value="PROTEIN YCEI"/>
    <property type="match status" value="1"/>
</dbReference>
<dbReference type="Pfam" id="PF04264">
    <property type="entry name" value="YceI"/>
    <property type="match status" value="1"/>
</dbReference>
<dbReference type="InterPro" id="IPR036761">
    <property type="entry name" value="TTHA0802/YceI-like_sf"/>
</dbReference>
<keyword evidence="4" id="KW-1185">Reference proteome</keyword>
<dbReference type="Proteomes" id="UP001597049">
    <property type="component" value="Unassembled WGS sequence"/>
</dbReference>
<dbReference type="EMBL" id="JBHTIV010000005">
    <property type="protein sequence ID" value="MFD0931576.1"/>
    <property type="molecule type" value="Genomic_DNA"/>
</dbReference>
<organism evidence="3 4">
    <name type="scientific">Psychroflexus salinarum</name>
    <dbReference type="NCBI Taxonomy" id="546024"/>
    <lineage>
        <taxon>Bacteria</taxon>
        <taxon>Pseudomonadati</taxon>
        <taxon>Bacteroidota</taxon>
        <taxon>Flavobacteriia</taxon>
        <taxon>Flavobacteriales</taxon>
        <taxon>Flavobacteriaceae</taxon>
        <taxon>Psychroflexus</taxon>
    </lineage>
</organism>
<dbReference type="Gene3D" id="2.40.128.110">
    <property type="entry name" value="Lipid/polyisoprenoid-binding, YceI-like"/>
    <property type="match status" value="1"/>
</dbReference>
<feature type="domain" description="Lipid/polyisoprenoid-binding YceI-like" evidence="2">
    <location>
        <begin position="24"/>
        <end position="191"/>
    </location>
</feature>
<evidence type="ECO:0000313" key="3">
    <source>
        <dbReference type="EMBL" id="MFD0931576.1"/>
    </source>
</evidence>
<proteinExistence type="predicted"/>
<dbReference type="InterPro" id="IPR007372">
    <property type="entry name" value="Lipid/polyisoprenoid-bd_YceI"/>
</dbReference>
<dbReference type="RefSeq" id="WP_379656909.1">
    <property type="nucleotide sequence ID" value="NZ_JBHTIV010000005.1"/>
</dbReference>
<dbReference type="SUPFAM" id="SSF101874">
    <property type="entry name" value="YceI-like"/>
    <property type="match status" value="1"/>
</dbReference>
<dbReference type="SMART" id="SM00867">
    <property type="entry name" value="YceI"/>
    <property type="match status" value="1"/>
</dbReference>
<reference evidence="4" key="1">
    <citation type="journal article" date="2019" name="Int. J. Syst. Evol. Microbiol.">
        <title>The Global Catalogue of Microorganisms (GCM) 10K type strain sequencing project: providing services to taxonomists for standard genome sequencing and annotation.</title>
        <authorList>
            <consortium name="The Broad Institute Genomics Platform"/>
            <consortium name="The Broad Institute Genome Sequencing Center for Infectious Disease"/>
            <person name="Wu L."/>
            <person name="Ma J."/>
        </authorList>
    </citation>
    <scope>NUCLEOTIDE SEQUENCE [LARGE SCALE GENOMIC DNA]</scope>
    <source>
        <strain evidence="4">CCUG 56752</strain>
    </source>
</reference>
<protein>
    <submittedName>
        <fullName evidence="3">YceI family protein</fullName>
    </submittedName>
</protein>
<evidence type="ECO:0000259" key="2">
    <source>
        <dbReference type="SMART" id="SM00867"/>
    </source>
</evidence>
<dbReference type="PANTHER" id="PTHR34406">
    <property type="entry name" value="PROTEIN YCEI"/>
    <property type="match status" value="1"/>
</dbReference>
<keyword evidence="1" id="KW-0732">Signal</keyword>
<comment type="caution">
    <text evidence="3">The sequence shown here is derived from an EMBL/GenBank/DDBJ whole genome shotgun (WGS) entry which is preliminary data.</text>
</comment>
<feature type="signal peptide" evidence="1">
    <location>
        <begin position="1"/>
        <end position="21"/>
    </location>
</feature>
<name>A0ABW3GLU9_9FLAO</name>
<feature type="chain" id="PRO_5046007778" evidence="1">
    <location>
        <begin position="22"/>
        <end position="193"/>
    </location>
</feature>
<evidence type="ECO:0000256" key="1">
    <source>
        <dbReference type="SAM" id="SignalP"/>
    </source>
</evidence>
<sequence>MTHSKFISAFILLFTFSVGFAQSQFNAAPGDKNTIIIEGTSNIHDWEIKVEDFTSKLDLSQESESVKIGSINLTIPVKSLKSGKSKMDKNAYEAMEADSYEMIFFNSTSSTLMKEVSPGVYQANVKGDLTISGTTKQVEIPLELHKSSAGYTLKAEKDLKMLDFGIEPPTALFGTITTGEIVNIIFNLTHYKS</sequence>
<gene>
    <name evidence="3" type="ORF">ACFQ0R_03085</name>
</gene>
<evidence type="ECO:0000313" key="4">
    <source>
        <dbReference type="Proteomes" id="UP001597049"/>
    </source>
</evidence>